<accession>A0A9P7C100</accession>
<dbReference type="EMBL" id="JAANIU010010650">
    <property type="protein sequence ID" value="KAG1531654.1"/>
    <property type="molecule type" value="Genomic_DNA"/>
</dbReference>
<gene>
    <name evidence="1" type="ORF">G6F50_016580</name>
</gene>
<reference evidence="1 2" key="1">
    <citation type="journal article" date="2020" name="Microb. Genom.">
        <title>Genetic diversity of clinical and environmental Mucorales isolates obtained from an investigation of mucormycosis cases among solid organ transplant recipients.</title>
        <authorList>
            <person name="Nguyen M.H."/>
            <person name="Kaul D."/>
            <person name="Muto C."/>
            <person name="Cheng S.J."/>
            <person name="Richter R.A."/>
            <person name="Bruno V.M."/>
            <person name="Liu G."/>
            <person name="Beyhan S."/>
            <person name="Sundermann A.J."/>
            <person name="Mounaud S."/>
            <person name="Pasculle A.W."/>
            <person name="Nierman W.C."/>
            <person name="Driscoll E."/>
            <person name="Cumbie R."/>
            <person name="Clancy C.J."/>
            <person name="Dupont C.L."/>
        </authorList>
    </citation>
    <scope>NUCLEOTIDE SEQUENCE [LARGE SCALE GENOMIC DNA]</scope>
    <source>
        <strain evidence="1 2">GL24</strain>
    </source>
</reference>
<evidence type="ECO:0000313" key="2">
    <source>
        <dbReference type="Proteomes" id="UP000740926"/>
    </source>
</evidence>
<keyword evidence="2" id="KW-1185">Reference proteome</keyword>
<dbReference type="AlphaFoldDB" id="A0A9P7C100"/>
<evidence type="ECO:0000313" key="1">
    <source>
        <dbReference type="EMBL" id="KAG1531654.1"/>
    </source>
</evidence>
<organism evidence="1 2">
    <name type="scientific">Rhizopus delemar</name>
    <dbReference type="NCBI Taxonomy" id="936053"/>
    <lineage>
        <taxon>Eukaryota</taxon>
        <taxon>Fungi</taxon>
        <taxon>Fungi incertae sedis</taxon>
        <taxon>Mucoromycota</taxon>
        <taxon>Mucoromycotina</taxon>
        <taxon>Mucoromycetes</taxon>
        <taxon>Mucorales</taxon>
        <taxon>Mucorineae</taxon>
        <taxon>Rhizopodaceae</taxon>
        <taxon>Rhizopus</taxon>
    </lineage>
</organism>
<proteinExistence type="predicted"/>
<dbReference type="Proteomes" id="UP000740926">
    <property type="component" value="Unassembled WGS sequence"/>
</dbReference>
<name>A0A9P7C100_9FUNG</name>
<sequence>MPSSGDAWSTLSTGLAAVPDISAALRRQRIIEEVVAPAGRRVLDGAHLVHELGQRKGVLRLQLELHVGVLDYLDQEVAVLLGAGDAQVDVGGLLRIGGGKGGGFLQRFLERLVRLGVFLAEFLGRKQHGG</sequence>
<protein>
    <submittedName>
        <fullName evidence="1">Uncharacterized protein</fullName>
    </submittedName>
</protein>
<comment type="caution">
    <text evidence="1">The sequence shown here is derived from an EMBL/GenBank/DDBJ whole genome shotgun (WGS) entry which is preliminary data.</text>
</comment>